<evidence type="ECO:0000313" key="2">
    <source>
        <dbReference type="Proteomes" id="UP000017980"/>
    </source>
</evidence>
<organism evidence="1 2">
    <name type="scientific">Intestinibacter bartlettii CAG:1329</name>
    <dbReference type="NCBI Taxonomy" id="1263063"/>
    <lineage>
        <taxon>Bacteria</taxon>
        <taxon>Bacillati</taxon>
        <taxon>Bacillota</taxon>
        <taxon>Clostridia</taxon>
        <taxon>Peptostreptococcales</taxon>
        <taxon>Peptostreptococcaceae</taxon>
        <taxon>Intestinibacter</taxon>
    </lineage>
</organism>
<evidence type="ECO:0008006" key="3">
    <source>
        <dbReference type="Google" id="ProtNLM"/>
    </source>
</evidence>
<comment type="caution">
    <text evidence="1">The sequence shown here is derived from an EMBL/GenBank/DDBJ whole genome shotgun (WGS) entry which is preliminary data.</text>
</comment>
<dbReference type="Proteomes" id="UP000017980">
    <property type="component" value="Unassembled WGS sequence"/>
</dbReference>
<dbReference type="EMBL" id="CBBD010000038">
    <property type="protein sequence ID" value="CDA10233.1"/>
    <property type="molecule type" value="Genomic_DNA"/>
</dbReference>
<name>R5X3G7_9FIRM</name>
<dbReference type="AlphaFoldDB" id="R5X3G7"/>
<dbReference type="RefSeq" id="WP_022071570.1">
    <property type="nucleotide sequence ID" value="NZ_HF999326.1"/>
</dbReference>
<reference evidence="1" key="1">
    <citation type="submission" date="2012-11" db="EMBL/GenBank/DDBJ databases">
        <title>Dependencies among metagenomic species, viruses, plasmids and units of genetic variation.</title>
        <authorList>
            <person name="Nielsen H.B."/>
            <person name="Almeida M."/>
            <person name="Juncker A.S."/>
            <person name="Rasmussen S."/>
            <person name="Li J."/>
            <person name="Sunagawa S."/>
            <person name="Plichta D."/>
            <person name="Gautier L."/>
            <person name="Le Chatelier E."/>
            <person name="Peletier E."/>
            <person name="Bonde I."/>
            <person name="Nielsen T."/>
            <person name="Manichanh C."/>
            <person name="Arumugam M."/>
            <person name="Batto J."/>
            <person name="Santos M.B.Q.D."/>
            <person name="Blom N."/>
            <person name="Borruel N."/>
            <person name="Burgdorf K.S."/>
            <person name="Boumezbeur F."/>
            <person name="Casellas F."/>
            <person name="Dore J."/>
            <person name="Guarner F."/>
            <person name="Hansen T."/>
            <person name="Hildebrand F."/>
            <person name="Kaas R.S."/>
            <person name="Kennedy S."/>
            <person name="Kristiansen K."/>
            <person name="Kultima J.R."/>
            <person name="Leonard P."/>
            <person name="Levenez F."/>
            <person name="Lund O."/>
            <person name="Moumen B."/>
            <person name="Le Paslier D."/>
            <person name="Pons N."/>
            <person name="Pedersen O."/>
            <person name="Prifti E."/>
            <person name="Qin J."/>
            <person name="Raes J."/>
            <person name="Tap J."/>
            <person name="Tims S."/>
            <person name="Ussery D.W."/>
            <person name="Yamada T."/>
            <person name="MetaHit consortium"/>
            <person name="Renault P."/>
            <person name="Sicheritz-Ponten T."/>
            <person name="Bork P."/>
            <person name="Wang J."/>
            <person name="Brunak S."/>
            <person name="Ehrlich S.D."/>
        </authorList>
    </citation>
    <scope>NUCLEOTIDE SEQUENCE [LARGE SCALE GENOMIC DNA]</scope>
</reference>
<accession>R5X3G7</accession>
<gene>
    <name evidence="1" type="ORF">BN488_01272</name>
</gene>
<proteinExistence type="predicted"/>
<sequence length="216" mass="25417">MCYSWEKEFEIEFGDLFKQNNKEDNNKEDLKIIIGQSPYKQKINGKEFKVSSCKNPYCELGETVAFFVTDWIKIQDSLEMIFNLLFNGSINSLKVLSYLRENKIPADEFADYLYINHNLVLTNIAINNKDCNIKRIESFIKDNNNKNIYLLLVGKKATKILNGQVDKYIKDFVEFIHPSGQNLNKPKCQQIYFNNWYSFKINNNSSKNFIIKKFIL</sequence>
<evidence type="ECO:0000313" key="1">
    <source>
        <dbReference type="EMBL" id="CDA10233.1"/>
    </source>
</evidence>
<protein>
    <recommendedName>
        <fullName evidence="3">Uracil-DNA glycosylase-like domain-containing protein</fullName>
    </recommendedName>
</protein>